<evidence type="ECO:0000313" key="9">
    <source>
        <dbReference type="EMBL" id="KAF2485298.1"/>
    </source>
</evidence>
<dbReference type="Pfam" id="PF07492">
    <property type="entry name" value="Trehalase_Ca-bi"/>
    <property type="match status" value="1"/>
</dbReference>
<dbReference type="InterPro" id="IPR001661">
    <property type="entry name" value="Glyco_hydro_37"/>
</dbReference>
<feature type="compositionally biased region" description="Basic and acidic residues" evidence="7">
    <location>
        <begin position="783"/>
        <end position="796"/>
    </location>
</feature>
<dbReference type="PROSITE" id="PS00927">
    <property type="entry name" value="TREHALASE_1"/>
    <property type="match status" value="1"/>
</dbReference>
<dbReference type="InterPro" id="IPR012341">
    <property type="entry name" value="6hp_glycosidase-like_sf"/>
</dbReference>
<name>A0A6A6PYL1_9PEZI</name>
<keyword evidence="10" id="KW-1185">Reference proteome</keyword>
<accession>A0A6A6PYL1</accession>
<evidence type="ECO:0000256" key="2">
    <source>
        <dbReference type="ARBA" id="ARBA00004921"/>
    </source>
</evidence>
<proteinExistence type="inferred from homology"/>
<feature type="domain" description="Neutral trehalase Ca2+ binding" evidence="8">
    <location>
        <begin position="90"/>
        <end position="118"/>
    </location>
</feature>
<dbReference type="EMBL" id="MU001633">
    <property type="protein sequence ID" value="KAF2485298.1"/>
    <property type="molecule type" value="Genomic_DNA"/>
</dbReference>
<dbReference type="InterPro" id="IPR018232">
    <property type="entry name" value="Glyco_hydro_37_CS"/>
</dbReference>
<sequence>MTSQKSALPTQIKQTSPRKVSLDLDPFASPAEYYGKSHGPRKVAKSRTYSANGPRLEGVEGVTTLRRRQSHDVQGDTPRRFLLNVEETRKTLLAREDTDHNIQITIEDHGPKTLALGTAASGGYKRFDIRGNYMVSNLLQELTLAKKYGRKQIVLDEARLNENPVNRMARLIKDQFWPNLTRQIDGRNVFQVARDPKDWTKEPRPRIYIPVGAPEQYEYYTRIATKHPKMNLDVQWLSADPSNADYVRDLNEAPGLLAIAMERVEDTPEGEPDFRGLPFVVPGGRFNELYGWDSYMETLGLLINDRVDLCESMVRHFCFSIQHYGKILNANRTYYLCRTQPCFLTDMALRTYERMDHSQKSHDFLRFAMLAAIKDYYNTWMASPRYDAESGLSCYHADGVGVPPETEPTHFVHVIQPFADKHNMTFEEFVKAYNYGHVFEHELDEYFKHDRAVRESGHDTTYRLEKVAADTATVDLNSLLYKYETDIARTIRERFGDHLEILAEWHAEAKPHVETSAVWERRARKRRKIMESLMWDEKEGMFFDYNIKTKEQTGYESATTFWAMWAGVATPQQAAAMVEKALPRFEVAGGLVSGTERSRRRVALHKPNRQWDYPYGWAPQQILAWTGFQRYGYVEEAKRLAYRWLYMVTKAFVDFNGVVVEKYDVTKKTDPHRVTAEYGNQGSQFEGVATEGFGWVNASYVYGLNIIDARMRRALGAITDWETFSRMTEASAALGEQRGRLLDRMQEHGQEEEHGIAAAAVAVHHTHHEGVPHSHEDALAHKAVHGQEERVEHHGPDGWAHAPKNAVSV</sequence>
<feature type="compositionally biased region" description="Polar residues" evidence="7">
    <location>
        <begin position="1"/>
        <end position="18"/>
    </location>
</feature>
<dbReference type="AlphaFoldDB" id="A0A6A6PYL1"/>
<comment type="pathway">
    <text evidence="2">Carbohydrate degradation.</text>
</comment>
<protein>
    <recommendedName>
        <fullName evidence="6">Trehalase</fullName>
        <ecNumber evidence="6">3.2.1.28</ecNumber>
    </recommendedName>
    <alternativeName>
        <fullName evidence="6">Alpha-trehalose glucohydrolase</fullName>
    </alternativeName>
</protein>
<evidence type="ECO:0000256" key="6">
    <source>
        <dbReference type="RuleBase" id="RU361180"/>
    </source>
</evidence>
<dbReference type="FunFam" id="1.50.10.10:FF:000026">
    <property type="entry name" value="Trehalase"/>
    <property type="match status" value="1"/>
</dbReference>
<dbReference type="GO" id="GO:0004555">
    <property type="term" value="F:alpha,alpha-trehalase activity"/>
    <property type="evidence" value="ECO:0007669"/>
    <property type="project" value="UniProtKB-EC"/>
</dbReference>
<evidence type="ECO:0000256" key="3">
    <source>
        <dbReference type="ARBA" id="ARBA00005615"/>
    </source>
</evidence>
<evidence type="ECO:0000259" key="8">
    <source>
        <dbReference type="Pfam" id="PF07492"/>
    </source>
</evidence>
<dbReference type="GO" id="GO:0005993">
    <property type="term" value="P:trehalose catabolic process"/>
    <property type="evidence" value="ECO:0007669"/>
    <property type="project" value="InterPro"/>
</dbReference>
<feature type="region of interest" description="Disordered" evidence="7">
    <location>
        <begin position="1"/>
        <end position="77"/>
    </location>
</feature>
<dbReference type="Gene3D" id="1.50.10.10">
    <property type="match status" value="1"/>
</dbReference>
<comment type="catalytic activity">
    <reaction evidence="1 6">
        <text>alpha,alpha-trehalose + H2O = alpha-D-glucose + beta-D-glucose</text>
        <dbReference type="Rhea" id="RHEA:32675"/>
        <dbReference type="ChEBI" id="CHEBI:15377"/>
        <dbReference type="ChEBI" id="CHEBI:15903"/>
        <dbReference type="ChEBI" id="CHEBI:16551"/>
        <dbReference type="ChEBI" id="CHEBI:17925"/>
        <dbReference type="EC" id="3.2.1.28"/>
    </reaction>
</comment>
<dbReference type="RefSeq" id="XP_033591867.1">
    <property type="nucleotide sequence ID" value="XM_033729103.1"/>
</dbReference>
<dbReference type="PANTHER" id="PTHR23403:SF6">
    <property type="entry name" value="CYTOSOLIC NEUTRAL TREHALASE-RELATED"/>
    <property type="match status" value="1"/>
</dbReference>
<dbReference type="Proteomes" id="UP000799767">
    <property type="component" value="Unassembled WGS sequence"/>
</dbReference>
<gene>
    <name evidence="9" type="ORF">BDY17DRAFT_100415</name>
</gene>
<dbReference type="InterPro" id="IPR008928">
    <property type="entry name" value="6-hairpin_glycosidase_sf"/>
</dbReference>
<dbReference type="GO" id="GO:0005509">
    <property type="term" value="F:calcium ion binding"/>
    <property type="evidence" value="ECO:0007669"/>
    <property type="project" value="InterPro"/>
</dbReference>
<dbReference type="PANTHER" id="PTHR23403">
    <property type="entry name" value="TREHALASE"/>
    <property type="match status" value="1"/>
</dbReference>
<dbReference type="Pfam" id="PF01204">
    <property type="entry name" value="Trehalase"/>
    <property type="match status" value="1"/>
</dbReference>
<evidence type="ECO:0000256" key="1">
    <source>
        <dbReference type="ARBA" id="ARBA00001576"/>
    </source>
</evidence>
<dbReference type="PRINTS" id="PR00744">
    <property type="entry name" value="GLHYDRLASE37"/>
</dbReference>
<keyword evidence="5 6" id="KW-0326">Glycosidase</keyword>
<keyword evidence="4 6" id="KW-0378">Hydrolase</keyword>
<dbReference type="OrthoDB" id="3542292at2759"/>
<dbReference type="GeneID" id="54470105"/>
<dbReference type="SUPFAM" id="SSF48208">
    <property type="entry name" value="Six-hairpin glycosidases"/>
    <property type="match status" value="1"/>
</dbReference>
<dbReference type="PROSITE" id="PS00928">
    <property type="entry name" value="TREHALASE_2"/>
    <property type="match status" value="1"/>
</dbReference>
<reference evidence="9" key="1">
    <citation type="journal article" date="2020" name="Stud. Mycol.">
        <title>101 Dothideomycetes genomes: a test case for predicting lifestyles and emergence of pathogens.</title>
        <authorList>
            <person name="Haridas S."/>
            <person name="Albert R."/>
            <person name="Binder M."/>
            <person name="Bloem J."/>
            <person name="Labutti K."/>
            <person name="Salamov A."/>
            <person name="Andreopoulos B."/>
            <person name="Baker S."/>
            <person name="Barry K."/>
            <person name="Bills G."/>
            <person name="Bluhm B."/>
            <person name="Cannon C."/>
            <person name="Castanera R."/>
            <person name="Culley D."/>
            <person name="Daum C."/>
            <person name="Ezra D."/>
            <person name="Gonzalez J."/>
            <person name="Henrissat B."/>
            <person name="Kuo A."/>
            <person name="Liang C."/>
            <person name="Lipzen A."/>
            <person name="Lutzoni F."/>
            <person name="Magnuson J."/>
            <person name="Mondo S."/>
            <person name="Nolan M."/>
            <person name="Ohm R."/>
            <person name="Pangilinan J."/>
            <person name="Park H.-J."/>
            <person name="Ramirez L."/>
            <person name="Alfaro M."/>
            <person name="Sun H."/>
            <person name="Tritt A."/>
            <person name="Yoshinaga Y."/>
            <person name="Zwiers L.-H."/>
            <person name="Turgeon B."/>
            <person name="Goodwin S."/>
            <person name="Spatafora J."/>
            <person name="Crous P."/>
            <person name="Grigoriev I."/>
        </authorList>
    </citation>
    <scope>NUCLEOTIDE SEQUENCE</scope>
    <source>
        <strain evidence="9">CBS 113389</strain>
    </source>
</reference>
<dbReference type="EC" id="3.2.1.28" evidence="6"/>
<comment type="similarity">
    <text evidence="3 6">Belongs to the glycosyl hydrolase 37 family.</text>
</comment>
<evidence type="ECO:0000256" key="7">
    <source>
        <dbReference type="SAM" id="MobiDB-lite"/>
    </source>
</evidence>
<feature type="region of interest" description="Disordered" evidence="7">
    <location>
        <begin position="783"/>
        <end position="809"/>
    </location>
</feature>
<evidence type="ECO:0000256" key="5">
    <source>
        <dbReference type="ARBA" id="ARBA00023295"/>
    </source>
</evidence>
<organism evidence="9 10">
    <name type="scientific">Neohortaea acidophila</name>
    <dbReference type="NCBI Taxonomy" id="245834"/>
    <lineage>
        <taxon>Eukaryota</taxon>
        <taxon>Fungi</taxon>
        <taxon>Dikarya</taxon>
        <taxon>Ascomycota</taxon>
        <taxon>Pezizomycotina</taxon>
        <taxon>Dothideomycetes</taxon>
        <taxon>Dothideomycetidae</taxon>
        <taxon>Mycosphaerellales</taxon>
        <taxon>Teratosphaeriaceae</taxon>
        <taxon>Neohortaea</taxon>
    </lineage>
</organism>
<dbReference type="GO" id="GO:0005737">
    <property type="term" value="C:cytoplasm"/>
    <property type="evidence" value="ECO:0007669"/>
    <property type="project" value="InterPro"/>
</dbReference>
<evidence type="ECO:0000313" key="10">
    <source>
        <dbReference type="Proteomes" id="UP000799767"/>
    </source>
</evidence>
<dbReference type="InterPro" id="IPR011120">
    <property type="entry name" value="Trehalase_Ca-bd"/>
</dbReference>
<evidence type="ECO:0000256" key="4">
    <source>
        <dbReference type="ARBA" id="ARBA00022801"/>
    </source>
</evidence>